<dbReference type="EMBL" id="CP030074">
    <property type="protein sequence ID" value="AWW43282.1"/>
    <property type="molecule type" value="Genomic_DNA"/>
</dbReference>
<dbReference type="InterPro" id="IPR038732">
    <property type="entry name" value="HpyO/CreE_NAD-binding"/>
</dbReference>
<keyword evidence="3" id="KW-0614">Plasmid</keyword>
<dbReference type="InterPro" id="IPR052189">
    <property type="entry name" value="L-asp_N-monooxygenase_NS-form"/>
</dbReference>
<name>A0A2Z4JDQ0_9ACTN</name>
<proteinExistence type="predicted"/>
<dbReference type="RefSeq" id="WP_112443124.1">
    <property type="nucleotide sequence ID" value="NZ_CP030074.1"/>
</dbReference>
<sequence>MRSHRLAIVGAGPSCTYVLDRLAATAKAAAGPVQLDIHVFDRAGQFGAGQTHSPDQPVTSVLNRIAGQVAFAADESVVGAGPLLPREERPTLHEWCRTRFEETGDPVFDLAAEDSPKRYVHGLALADRFRQYVAMLREVPGVRVHLHHDEVTDLEESPDGGLGVLCGGERVVAADHVLLLTGHSSNTPARHSRQAEWARFAESHPAAFVPSVYPLDRAFAPGQAGPGGTVGCAGMGLTGIDVILHLTEGRGGVFAREPDGTLAYRESGREPDSIVMFSESGLFTFTRPFNAKERDTGKLEHRGVFLTTDAVRRLRRSVGRPVPIGGREQRQLDFRDHVLPVMVLEMALVHYTTLLGGDIGRHLAAAARPTYEAFLADGGRGAPSDESVRRLLAPLEAEVDRAAGTVDAVLSGTLRLADAEEPERGWDAEAVLRRVLEVTFGPEQAGALAARLDDPARLAAAVAAAESPWRHPKSVADRRFSWERLIRPIDRGSFTTPDEYRAAMLDFLDLDHRWAVQGNLANPAKATADGVWRDLRYVIASAVDFAGLHAASHRDFLDVFMRHLNRLVNGSALEVMEKVRALVRHGIVDVSAGPEARVSPDERSGRFVVRGGVTGAVLPVDVLVDARVHPFDAANDIRPLYPNLLGRGLVRTWRNPGADAPDFAPGGLDLTEDFHPVRADGEVDRRITVLGWPSEGVMFFQYGALRPNHNHHIMRDVLCWLRQFWGDEPGAPGHGGPPATTGEHRPAPVPAPPE</sequence>
<organism evidence="3 4">
    <name type="scientific">Streptomyces cadmiisoli</name>
    <dbReference type="NCBI Taxonomy" id="2184053"/>
    <lineage>
        <taxon>Bacteria</taxon>
        <taxon>Bacillati</taxon>
        <taxon>Actinomycetota</taxon>
        <taxon>Actinomycetes</taxon>
        <taxon>Kitasatosporales</taxon>
        <taxon>Streptomycetaceae</taxon>
        <taxon>Streptomyces</taxon>
        <taxon>Streptomyces aurantiacus group</taxon>
    </lineage>
</organism>
<dbReference type="Proteomes" id="UP000249616">
    <property type="component" value="Plasmid unnamed1"/>
</dbReference>
<dbReference type="SUPFAM" id="SSF51905">
    <property type="entry name" value="FAD/NAD(P)-binding domain"/>
    <property type="match status" value="1"/>
</dbReference>
<accession>A0A2Z4JDQ0</accession>
<geneLocation type="plasmid" evidence="3 4">
    <name>unnamed1</name>
</geneLocation>
<dbReference type="InterPro" id="IPR036188">
    <property type="entry name" value="FAD/NAD-bd_sf"/>
</dbReference>
<dbReference type="Pfam" id="PF13454">
    <property type="entry name" value="NAD_binding_9"/>
    <property type="match status" value="1"/>
</dbReference>
<feature type="region of interest" description="Disordered" evidence="1">
    <location>
        <begin position="730"/>
        <end position="754"/>
    </location>
</feature>
<evidence type="ECO:0000313" key="3">
    <source>
        <dbReference type="EMBL" id="AWW43282.1"/>
    </source>
</evidence>
<dbReference type="PANTHER" id="PTHR40254:SF1">
    <property type="entry name" value="BLR0577 PROTEIN"/>
    <property type="match status" value="1"/>
</dbReference>
<dbReference type="AlphaFoldDB" id="A0A2Z4JDQ0"/>
<keyword evidence="4" id="KW-1185">Reference proteome</keyword>
<evidence type="ECO:0000256" key="1">
    <source>
        <dbReference type="SAM" id="MobiDB-lite"/>
    </source>
</evidence>
<evidence type="ECO:0000313" key="4">
    <source>
        <dbReference type="Proteomes" id="UP000249616"/>
    </source>
</evidence>
<dbReference type="KEGG" id="scad:DN051_42660"/>
<dbReference type="PANTHER" id="PTHR40254">
    <property type="entry name" value="BLR0577 PROTEIN"/>
    <property type="match status" value="1"/>
</dbReference>
<protein>
    <recommendedName>
        <fullName evidence="2">FAD-dependent urate hydroxylase HpyO/Asp monooxygenase CreE-like FAD/NAD(P)-binding domain-containing protein</fullName>
    </recommendedName>
</protein>
<reference evidence="4" key="1">
    <citation type="submission" date="2018-06" db="EMBL/GenBank/DDBJ databases">
        <authorList>
            <person name="Li K."/>
        </authorList>
    </citation>
    <scope>NUCLEOTIDE SEQUENCE [LARGE SCALE GENOMIC DNA]</scope>
    <source>
        <strain evidence="4">ZFG47</strain>
        <plasmid evidence="4">unnamed1</plasmid>
    </source>
</reference>
<feature type="domain" description="FAD-dependent urate hydroxylase HpyO/Asp monooxygenase CreE-like FAD/NAD(P)-binding" evidence="2">
    <location>
        <begin position="7"/>
        <end position="183"/>
    </location>
</feature>
<gene>
    <name evidence="3" type="ORF">DN051_42660</name>
</gene>
<evidence type="ECO:0000259" key="2">
    <source>
        <dbReference type="Pfam" id="PF13454"/>
    </source>
</evidence>